<protein>
    <submittedName>
        <fullName evidence="3">Protein-disulfide isomerase</fullName>
    </submittedName>
</protein>
<evidence type="ECO:0000313" key="3">
    <source>
        <dbReference type="EMBL" id="TMM50323.1"/>
    </source>
</evidence>
<sequence>MRKTFGAAKAVMLAAASCIAAIGPAAAQDSPSSEPKRANWAVMVAETEGGHRIGNPEAKAKLVEYVSYTCSHCAEFARTGDGALKLLYVPTGKINYEIRHLVRDPVDLAAALLTHCGPADKFFGNHEAIMIRQDVWLDKARKTTQAQRARWQFGTVGARFQAIASDLDFYEIMLVRGYSRPDLDKCLSDEAKANSLAENSRADMVAYDIKGTPSFMLDGTLLEGTHGWEMLQPHLDKAI</sequence>
<dbReference type="InterPro" id="IPR012336">
    <property type="entry name" value="Thioredoxin-like_fold"/>
</dbReference>
<feature type="domain" description="Thioredoxin-like fold" evidence="2">
    <location>
        <begin position="47"/>
        <end position="236"/>
    </location>
</feature>
<keyword evidence="4" id="KW-1185">Reference proteome</keyword>
<comment type="caution">
    <text evidence="3">The sequence shown here is derived from an EMBL/GenBank/DDBJ whole genome shotgun (WGS) entry which is preliminary data.</text>
</comment>
<feature type="signal peptide" evidence="1">
    <location>
        <begin position="1"/>
        <end position="27"/>
    </location>
</feature>
<dbReference type="Proteomes" id="UP000309668">
    <property type="component" value="Unassembled WGS sequence"/>
</dbReference>
<dbReference type="InterPro" id="IPR036249">
    <property type="entry name" value="Thioredoxin-like_sf"/>
</dbReference>
<evidence type="ECO:0000259" key="2">
    <source>
        <dbReference type="Pfam" id="PF13462"/>
    </source>
</evidence>
<evidence type="ECO:0000256" key="1">
    <source>
        <dbReference type="SAM" id="SignalP"/>
    </source>
</evidence>
<accession>A0A5S3PAD0</accession>
<feature type="chain" id="PRO_5024320885" evidence="1">
    <location>
        <begin position="28"/>
        <end position="239"/>
    </location>
</feature>
<keyword evidence="3" id="KW-0413">Isomerase</keyword>
<keyword evidence="1" id="KW-0732">Signal</keyword>
<dbReference type="GO" id="GO:0016853">
    <property type="term" value="F:isomerase activity"/>
    <property type="evidence" value="ECO:0007669"/>
    <property type="project" value="UniProtKB-KW"/>
</dbReference>
<evidence type="ECO:0000313" key="4">
    <source>
        <dbReference type="Proteomes" id="UP000309668"/>
    </source>
</evidence>
<dbReference type="Gene3D" id="1.10.40.110">
    <property type="match status" value="1"/>
</dbReference>
<dbReference type="AlphaFoldDB" id="A0A5S3PAD0"/>
<name>A0A5S3PAD0_9SPHN</name>
<reference evidence="3 4" key="1">
    <citation type="submission" date="2019-05" db="EMBL/GenBank/DDBJ databases">
        <title>Erythrobacter marisflavi sp. nov., isolated from isolated from water of an estuary environment.</title>
        <authorList>
            <person name="Yoon J.-H."/>
        </authorList>
    </citation>
    <scope>NUCLEOTIDE SEQUENCE [LARGE SCALE GENOMIC DNA]</scope>
    <source>
        <strain evidence="3 4">KEM-5</strain>
    </source>
</reference>
<gene>
    <name evidence="3" type="ORF">FEV51_03870</name>
</gene>
<dbReference type="Gene3D" id="3.40.30.10">
    <property type="entry name" value="Glutaredoxin"/>
    <property type="match status" value="1"/>
</dbReference>
<dbReference type="Pfam" id="PF13462">
    <property type="entry name" value="Thioredoxin_4"/>
    <property type="match status" value="1"/>
</dbReference>
<dbReference type="RefSeq" id="WP_138616029.1">
    <property type="nucleotide sequence ID" value="NZ_VCAO01000001.1"/>
</dbReference>
<dbReference type="SUPFAM" id="SSF52833">
    <property type="entry name" value="Thioredoxin-like"/>
    <property type="match status" value="1"/>
</dbReference>
<organism evidence="3 4">
    <name type="scientific">Qipengyuania marisflavi</name>
    <dbReference type="NCBI Taxonomy" id="2486356"/>
    <lineage>
        <taxon>Bacteria</taxon>
        <taxon>Pseudomonadati</taxon>
        <taxon>Pseudomonadota</taxon>
        <taxon>Alphaproteobacteria</taxon>
        <taxon>Sphingomonadales</taxon>
        <taxon>Erythrobacteraceae</taxon>
        <taxon>Qipengyuania</taxon>
    </lineage>
</organism>
<dbReference type="OrthoDB" id="8478320at2"/>
<dbReference type="CDD" id="cd02972">
    <property type="entry name" value="DsbA_family"/>
    <property type="match status" value="1"/>
</dbReference>
<proteinExistence type="predicted"/>
<dbReference type="EMBL" id="VCAO01000001">
    <property type="protein sequence ID" value="TMM50323.1"/>
    <property type="molecule type" value="Genomic_DNA"/>
</dbReference>